<dbReference type="EMBL" id="FTMS01000009">
    <property type="protein sequence ID" value="SIQ45851.1"/>
    <property type="molecule type" value="Genomic_DNA"/>
</dbReference>
<dbReference type="AlphaFoldDB" id="A0A1N6SXP8"/>
<keyword evidence="1" id="KW-1133">Transmembrane helix</keyword>
<dbReference type="RefSeq" id="WP_076488756.1">
    <property type="nucleotide sequence ID" value="NZ_FTMS01000009.1"/>
</dbReference>
<proteinExistence type="predicted"/>
<keyword evidence="1" id="KW-0472">Membrane</keyword>
<evidence type="ECO:0000256" key="1">
    <source>
        <dbReference type="SAM" id="Phobius"/>
    </source>
</evidence>
<gene>
    <name evidence="2" type="ORF">SAMN05920897_10940</name>
</gene>
<dbReference type="Proteomes" id="UP000186400">
    <property type="component" value="Unassembled WGS sequence"/>
</dbReference>
<accession>A0A1N6SXP8</accession>
<organism evidence="2 3">
    <name type="scientific">Alkalispirochaeta americana</name>
    <dbReference type="NCBI Taxonomy" id="159291"/>
    <lineage>
        <taxon>Bacteria</taxon>
        <taxon>Pseudomonadati</taxon>
        <taxon>Spirochaetota</taxon>
        <taxon>Spirochaetia</taxon>
        <taxon>Spirochaetales</taxon>
        <taxon>Spirochaetaceae</taxon>
        <taxon>Alkalispirochaeta</taxon>
    </lineage>
</organism>
<dbReference type="OrthoDB" id="677174at2"/>
<dbReference type="STRING" id="159291.SAMN05920897_10940"/>
<feature type="transmembrane region" description="Helical" evidence="1">
    <location>
        <begin position="12"/>
        <end position="34"/>
    </location>
</feature>
<feature type="transmembrane region" description="Helical" evidence="1">
    <location>
        <begin position="46"/>
        <end position="71"/>
    </location>
</feature>
<keyword evidence="1" id="KW-0812">Transmembrane</keyword>
<evidence type="ECO:0000313" key="3">
    <source>
        <dbReference type="Proteomes" id="UP000186400"/>
    </source>
</evidence>
<reference evidence="2 3" key="1">
    <citation type="submission" date="2017-01" db="EMBL/GenBank/DDBJ databases">
        <authorList>
            <person name="Mah S.A."/>
            <person name="Swanson W.J."/>
            <person name="Moy G.W."/>
            <person name="Vacquier V.D."/>
        </authorList>
    </citation>
    <scope>NUCLEOTIDE SEQUENCE [LARGE SCALE GENOMIC DNA]</scope>
    <source>
        <strain evidence="2 3">ASpG1</strain>
    </source>
</reference>
<keyword evidence="3" id="KW-1185">Reference proteome</keyword>
<evidence type="ECO:0000313" key="2">
    <source>
        <dbReference type="EMBL" id="SIQ45851.1"/>
    </source>
</evidence>
<sequence>MVYFGLPLIEWFGYLASVLVALSLTMSSIVRLRWVNLAGATLFATYGFIIGSFPVALLNLFIALTNIFYLVKMYQERDDFKIIQLSGSDQYVACFLEAHEEEINELFPLFQKASLPQLEVFYLVKNAVPIGILAGHAVDEETFCIDLDFVRPAYRDFRMGNFTYDPEGFFHTRGIRRLQAPVCGSKHDQYLERMGFLKKENIYEKHVGGR</sequence>
<name>A0A1N6SXP8_9SPIO</name>
<protein>
    <submittedName>
        <fullName evidence="2">Inner membrane protein</fullName>
    </submittedName>
</protein>